<reference evidence="1" key="2">
    <citation type="journal article" date="2015" name="Fish Shellfish Immunol.">
        <title>Early steps in the European eel (Anguilla anguilla)-Vibrio vulnificus interaction in the gills: Role of the RtxA13 toxin.</title>
        <authorList>
            <person name="Callol A."/>
            <person name="Pajuelo D."/>
            <person name="Ebbesson L."/>
            <person name="Teles M."/>
            <person name="MacKenzie S."/>
            <person name="Amaro C."/>
        </authorList>
    </citation>
    <scope>NUCLEOTIDE SEQUENCE</scope>
</reference>
<sequence length="12" mass="1374">MNFSLMGRGTEM</sequence>
<dbReference type="EMBL" id="GBXM01050653">
    <property type="protein sequence ID" value="JAH57924.1"/>
    <property type="molecule type" value="Transcribed_RNA"/>
</dbReference>
<reference evidence="1" key="1">
    <citation type="submission" date="2014-11" db="EMBL/GenBank/DDBJ databases">
        <authorList>
            <person name="Amaro Gonzalez C."/>
        </authorList>
    </citation>
    <scope>NUCLEOTIDE SEQUENCE</scope>
</reference>
<protein>
    <submittedName>
        <fullName evidence="1">Uncharacterized protein</fullName>
    </submittedName>
</protein>
<proteinExistence type="predicted"/>
<organism evidence="1">
    <name type="scientific">Anguilla anguilla</name>
    <name type="common">European freshwater eel</name>
    <name type="synonym">Muraena anguilla</name>
    <dbReference type="NCBI Taxonomy" id="7936"/>
    <lineage>
        <taxon>Eukaryota</taxon>
        <taxon>Metazoa</taxon>
        <taxon>Chordata</taxon>
        <taxon>Craniata</taxon>
        <taxon>Vertebrata</taxon>
        <taxon>Euteleostomi</taxon>
        <taxon>Actinopterygii</taxon>
        <taxon>Neopterygii</taxon>
        <taxon>Teleostei</taxon>
        <taxon>Anguilliformes</taxon>
        <taxon>Anguillidae</taxon>
        <taxon>Anguilla</taxon>
    </lineage>
</organism>
<accession>A0A0E9TW81</accession>
<name>A0A0E9TW81_ANGAN</name>
<evidence type="ECO:0000313" key="1">
    <source>
        <dbReference type="EMBL" id="JAH57924.1"/>
    </source>
</evidence>